<keyword evidence="1" id="KW-0696">RNA-directed RNA polymerase</keyword>
<evidence type="ECO:0000256" key="1">
    <source>
        <dbReference type="RuleBase" id="RU363098"/>
    </source>
</evidence>
<keyword evidence="4" id="KW-1185">Reference proteome</keyword>
<evidence type="ECO:0000259" key="2">
    <source>
        <dbReference type="Pfam" id="PF05183"/>
    </source>
</evidence>
<dbReference type="OrthoDB" id="6513042at2759"/>
<comment type="function">
    <text evidence="1">Probably involved in the RNA silencing pathway and required for the generation of small interfering RNAs (siRNAs).</text>
</comment>
<dbReference type="EC" id="2.7.7.48" evidence="1"/>
<dbReference type="GO" id="GO:0003723">
    <property type="term" value="F:RNA binding"/>
    <property type="evidence" value="ECO:0007669"/>
    <property type="project" value="UniProtKB-KW"/>
</dbReference>
<dbReference type="GO" id="GO:0003968">
    <property type="term" value="F:RNA-directed RNA polymerase activity"/>
    <property type="evidence" value="ECO:0007669"/>
    <property type="project" value="UniProtKB-KW"/>
</dbReference>
<dbReference type="InterPro" id="IPR007855">
    <property type="entry name" value="RDRP"/>
</dbReference>
<comment type="similarity">
    <text evidence="1">Belongs to the RdRP family.</text>
</comment>
<dbReference type="Pfam" id="PF05183">
    <property type="entry name" value="RdRP"/>
    <property type="match status" value="1"/>
</dbReference>
<dbReference type="AlphaFoldDB" id="A0A8X7TLE1"/>
<organism evidence="3 4">
    <name type="scientific">Brassica carinata</name>
    <name type="common">Ethiopian mustard</name>
    <name type="synonym">Abyssinian cabbage</name>
    <dbReference type="NCBI Taxonomy" id="52824"/>
    <lineage>
        <taxon>Eukaryota</taxon>
        <taxon>Viridiplantae</taxon>
        <taxon>Streptophyta</taxon>
        <taxon>Embryophyta</taxon>
        <taxon>Tracheophyta</taxon>
        <taxon>Spermatophyta</taxon>
        <taxon>Magnoliopsida</taxon>
        <taxon>eudicotyledons</taxon>
        <taxon>Gunneridae</taxon>
        <taxon>Pentapetalae</taxon>
        <taxon>rosids</taxon>
        <taxon>malvids</taxon>
        <taxon>Brassicales</taxon>
        <taxon>Brassicaceae</taxon>
        <taxon>Brassiceae</taxon>
        <taxon>Brassica</taxon>
    </lineage>
</organism>
<protein>
    <recommendedName>
        <fullName evidence="1">RNA-dependent RNA polymerase</fullName>
        <ecNumber evidence="1">2.7.7.48</ecNumber>
    </recommendedName>
</protein>
<dbReference type="PANTHER" id="PTHR23079">
    <property type="entry name" value="RNA-DEPENDENT RNA POLYMERASE"/>
    <property type="match status" value="1"/>
</dbReference>
<keyword evidence="1" id="KW-0943">RNA-mediated gene silencing</keyword>
<dbReference type="EMBL" id="JAAMPC010000017">
    <property type="protein sequence ID" value="KAG2246182.1"/>
    <property type="molecule type" value="Genomic_DNA"/>
</dbReference>
<feature type="domain" description="RDRP core" evidence="2">
    <location>
        <begin position="1"/>
        <end position="109"/>
    </location>
</feature>
<keyword evidence="1" id="KW-0808">Transferase</keyword>
<keyword evidence="1" id="KW-0548">Nucleotidyltransferase</keyword>
<evidence type="ECO:0000313" key="3">
    <source>
        <dbReference type="EMBL" id="KAG2246182.1"/>
    </source>
</evidence>
<dbReference type="InterPro" id="IPR057596">
    <property type="entry name" value="RDRP_core"/>
</dbReference>
<name>A0A8X7TLE1_BRACI</name>
<dbReference type="Proteomes" id="UP000886595">
    <property type="component" value="Unassembled WGS sequence"/>
</dbReference>
<comment type="catalytic activity">
    <reaction evidence="1">
        <text>RNA(n) + a ribonucleoside 5'-triphosphate = RNA(n+1) + diphosphate</text>
        <dbReference type="Rhea" id="RHEA:21248"/>
        <dbReference type="Rhea" id="RHEA-COMP:14527"/>
        <dbReference type="Rhea" id="RHEA-COMP:17342"/>
        <dbReference type="ChEBI" id="CHEBI:33019"/>
        <dbReference type="ChEBI" id="CHEBI:61557"/>
        <dbReference type="ChEBI" id="CHEBI:140395"/>
        <dbReference type="EC" id="2.7.7.48"/>
    </reaction>
</comment>
<comment type="caution">
    <text evidence="3">The sequence shown here is derived from an EMBL/GenBank/DDBJ whole genome shotgun (WGS) entry which is preliminary data.</text>
</comment>
<reference evidence="3 4" key="1">
    <citation type="submission" date="2020-02" db="EMBL/GenBank/DDBJ databases">
        <authorList>
            <person name="Ma Q."/>
            <person name="Huang Y."/>
            <person name="Song X."/>
            <person name="Pei D."/>
        </authorList>
    </citation>
    <scope>NUCLEOTIDE SEQUENCE [LARGE SCALE GENOMIC DNA]</scope>
    <source>
        <strain evidence="3">Sxm20200214</strain>
        <tissue evidence="3">Leaf</tissue>
    </source>
</reference>
<gene>
    <name evidence="3" type="ORF">Bca52824_085810</name>
</gene>
<keyword evidence="1" id="KW-0694">RNA-binding</keyword>
<dbReference type="GO" id="GO:0030422">
    <property type="term" value="P:siRNA processing"/>
    <property type="evidence" value="ECO:0007669"/>
    <property type="project" value="TreeGrafter"/>
</dbReference>
<evidence type="ECO:0000313" key="4">
    <source>
        <dbReference type="Proteomes" id="UP000886595"/>
    </source>
</evidence>
<dbReference type="PANTHER" id="PTHR23079:SF1">
    <property type="entry name" value="RNA-DEPENDENT RNA POLYMERASE 1"/>
    <property type="match status" value="1"/>
</dbReference>
<proteinExistence type="inferred from homology"/>
<sequence>MITLLSTLGVSDSVFEKKHKEVVDTLDSVLIDPMKILCLMPPREHTKFLKDLVSCGIKLSEPFLSMMLHYIIESKLVEPCSKTSIWISKGRSMMGCMDETNTLEYDEVFM</sequence>
<dbReference type="GO" id="GO:0031380">
    <property type="term" value="C:nuclear RNA-directed RNA polymerase complex"/>
    <property type="evidence" value="ECO:0007669"/>
    <property type="project" value="TreeGrafter"/>
</dbReference>
<accession>A0A8X7TLE1</accession>